<dbReference type="GO" id="GO:0006935">
    <property type="term" value="P:chemotaxis"/>
    <property type="evidence" value="ECO:0007669"/>
    <property type="project" value="UniProtKB-UniRule"/>
</dbReference>
<sequence>MKKVQVLIVDDSAVIRNILRSGLARDPRLEVIGTAKDAYQARDVIVKKKPDIITLDLGMPRMNGLEFIQVLMEHWPLPIIVISSIADSSREASLKALELGAVDIFPKPKPEDSSNRNKVMAQLADLLFYSARAKVKGGKARAVASVAQQVAVAPAPGLAPLRGVIASEKVIVIGASTGGTEAIRKVLENMPAGAPGIVMVQHMPEGFTQSFADRLNQICPNLMVREARNGDTVESGVALLAPGNQHMLLRKHGSRYFVEVKGGPPVNRHRPSVDVIFHSAAECAGKNAIGVILTGMGADGALGLLAMKEAGGRTIAQDEESCVVYGMPREAVENGSVEKILPIQQITQGVLRFL</sequence>
<evidence type="ECO:0000259" key="9">
    <source>
        <dbReference type="PROSITE" id="PS50122"/>
    </source>
</evidence>
<feature type="domain" description="Response regulatory" evidence="8">
    <location>
        <begin position="5"/>
        <end position="122"/>
    </location>
</feature>
<evidence type="ECO:0000256" key="1">
    <source>
        <dbReference type="ARBA" id="ARBA00022490"/>
    </source>
</evidence>
<comment type="subcellular location">
    <subcellularLocation>
        <location evidence="5">Cytoplasm</location>
    </subcellularLocation>
</comment>
<feature type="active site" evidence="5 6">
    <location>
        <position position="202"/>
    </location>
</feature>
<dbReference type="EC" id="3.5.1.44" evidence="5"/>
<comment type="domain">
    <text evidence="5">Contains a C-terminal catalytic domain, and an N-terminal region which modulates catalytic activity.</text>
</comment>
<evidence type="ECO:0000256" key="6">
    <source>
        <dbReference type="PROSITE-ProRule" id="PRU00050"/>
    </source>
</evidence>
<comment type="catalytic activity">
    <reaction evidence="5">
        <text>L-glutaminyl-[protein] + H2O = L-glutamyl-[protein] + NH4(+)</text>
        <dbReference type="Rhea" id="RHEA:16441"/>
        <dbReference type="Rhea" id="RHEA-COMP:10207"/>
        <dbReference type="Rhea" id="RHEA-COMP:10208"/>
        <dbReference type="ChEBI" id="CHEBI:15377"/>
        <dbReference type="ChEBI" id="CHEBI:28938"/>
        <dbReference type="ChEBI" id="CHEBI:29973"/>
        <dbReference type="ChEBI" id="CHEBI:30011"/>
        <dbReference type="EC" id="3.5.1.44"/>
    </reaction>
</comment>
<dbReference type="CDD" id="cd17541">
    <property type="entry name" value="REC_CheB-like"/>
    <property type="match status" value="1"/>
</dbReference>
<dbReference type="EMBL" id="NVSR01000002">
    <property type="protein sequence ID" value="PCI30735.1"/>
    <property type="molecule type" value="Genomic_DNA"/>
</dbReference>
<dbReference type="Gene3D" id="3.40.50.180">
    <property type="entry name" value="Methylesterase CheB, C-terminal domain"/>
    <property type="match status" value="1"/>
</dbReference>
<dbReference type="NCBIfam" id="NF009206">
    <property type="entry name" value="PRK12555.1"/>
    <property type="match status" value="1"/>
</dbReference>
<dbReference type="PIRSF" id="PIRSF000876">
    <property type="entry name" value="RR_chemtxs_CheB"/>
    <property type="match status" value="1"/>
</dbReference>
<dbReference type="SUPFAM" id="SSF52738">
    <property type="entry name" value="Methylesterase CheB, C-terminal domain"/>
    <property type="match status" value="1"/>
</dbReference>
<dbReference type="Pfam" id="PF01339">
    <property type="entry name" value="CheB_methylest"/>
    <property type="match status" value="1"/>
</dbReference>
<accession>A0A2A4TC73</accession>
<feature type="active site" evidence="5 6">
    <location>
        <position position="176"/>
    </location>
</feature>
<dbReference type="Gene3D" id="3.40.50.2300">
    <property type="match status" value="1"/>
</dbReference>
<evidence type="ECO:0000256" key="4">
    <source>
        <dbReference type="ARBA" id="ARBA00048267"/>
    </source>
</evidence>
<protein>
    <recommendedName>
        <fullName evidence="5">Protein-glutamate methylesterase/protein-glutamine glutaminase</fullName>
        <ecNumber evidence="5">3.1.1.61</ecNumber>
        <ecNumber evidence="5">3.5.1.44</ecNumber>
    </recommendedName>
</protein>
<dbReference type="GO" id="GO:0005737">
    <property type="term" value="C:cytoplasm"/>
    <property type="evidence" value="ECO:0007669"/>
    <property type="project" value="UniProtKB-SubCell"/>
</dbReference>
<dbReference type="PROSITE" id="PS50122">
    <property type="entry name" value="CHEB"/>
    <property type="match status" value="1"/>
</dbReference>
<proteinExistence type="inferred from homology"/>
<dbReference type="CDD" id="cd16432">
    <property type="entry name" value="CheB_Rec"/>
    <property type="match status" value="1"/>
</dbReference>
<evidence type="ECO:0000256" key="3">
    <source>
        <dbReference type="ARBA" id="ARBA00022801"/>
    </source>
</evidence>
<dbReference type="InterPro" id="IPR001789">
    <property type="entry name" value="Sig_transdc_resp-reg_receiver"/>
</dbReference>
<reference evidence="11" key="1">
    <citation type="submission" date="2017-08" db="EMBL/GenBank/DDBJ databases">
        <title>A dynamic microbial community with high functional redundancy inhabits the cold, oxic subseafloor aquifer.</title>
        <authorList>
            <person name="Tully B.J."/>
            <person name="Wheat C.G."/>
            <person name="Glazer B.T."/>
            <person name="Huber J.A."/>
        </authorList>
    </citation>
    <scope>NUCLEOTIDE SEQUENCE [LARGE SCALE GENOMIC DNA]</scope>
</reference>
<dbReference type="InterPro" id="IPR000673">
    <property type="entry name" value="Sig_transdc_resp-reg_Me-estase"/>
</dbReference>
<dbReference type="EC" id="3.1.1.61" evidence="5"/>
<name>A0A2A4TC73_9DELT</name>
<evidence type="ECO:0000313" key="10">
    <source>
        <dbReference type="EMBL" id="PCI30735.1"/>
    </source>
</evidence>
<dbReference type="InterPro" id="IPR011006">
    <property type="entry name" value="CheY-like_superfamily"/>
</dbReference>
<keyword evidence="1 5" id="KW-0963">Cytoplasm</keyword>
<dbReference type="PROSITE" id="PS50110">
    <property type="entry name" value="RESPONSE_REGULATORY"/>
    <property type="match status" value="1"/>
</dbReference>
<comment type="catalytic activity">
    <reaction evidence="4 5">
        <text>[protein]-L-glutamate 5-O-methyl ester + H2O = L-glutamyl-[protein] + methanol + H(+)</text>
        <dbReference type="Rhea" id="RHEA:23236"/>
        <dbReference type="Rhea" id="RHEA-COMP:10208"/>
        <dbReference type="Rhea" id="RHEA-COMP:10311"/>
        <dbReference type="ChEBI" id="CHEBI:15377"/>
        <dbReference type="ChEBI" id="CHEBI:15378"/>
        <dbReference type="ChEBI" id="CHEBI:17790"/>
        <dbReference type="ChEBI" id="CHEBI:29973"/>
        <dbReference type="ChEBI" id="CHEBI:82795"/>
        <dbReference type="EC" id="3.1.1.61"/>
    </reaction>
</comment>
<feature type="modified residue" description="4-aspartylphosphate" evidence="5 7">
    <location>
        <position position="56"/>
    </location>
</feature>
<dbReference type="GO" id="GO:0050568">
    <property type="term" value="F:protein-glutamine glutaminase activity"/>
    <property type="evidence" value="ECO:0007669"/>
    <property type="project" value="UniProtKB-UniRule"/>
</dbReference>
<evidence type="ECO:0000259" key="8">
    <source>
        <dbReference type="PROSITE" id="PS50110"/>
    </source>
</evidence>
<dbReference type="NCBIfam" id="NF001965">
    <property type="entry name" value="PRK00742.1"/>
    <property type="match status" value="1"/>
</dbReference>
<dbReference type="Pfam" id="PF00072">
    <property type="entry name" value="Response_reg"/>
    <property type="match status" value="1"/>
</dbReference>
<dbReference type="Proteomes" id="UP000218113">
    <property type="component" value="Unassembled WGS sequence"/>
</dbReference>
<feature type="active site" evidence="5 6">
    <location>
        <position position="299"/>
    </location>
</feature>
<evidence type="ECO:0000256" key="5">
    <source>
        <dbReference type="HAMAP-Rule" id="MF_00099"/>
    </source>
</evidence>
<evidence type="ECO:0000313" key="11">
    <source>
        <dbReference type="Proteomes" id="UP000218113"/>
    </source>
</evidence>
<evidence type="ECO:0000256" key="2">
    <source>
        <dbReference type="ARBA" id="ARBA00022500"/>
    </source>
</evidence>
<comment type="PTM">
    <text evidence="5">Phosphorylated by CheA. Phosphorylation of the N-terminal regulatory domain activates the methylesterase activity.</text>
</comment>
<dbReference type="GO" id="GO:0008984">
    <property type="term" value="F:protein-glutamate methylesterase activity"/>
    <property type="evidence" value="ECO:0007669"/>
    <property type="project" value="UniProtKB-UniRule"/>
</dbReference>
<keyword evidence="5 7" id="KW-0597">Phosphoprotein</keyword>
<dbReference type="SMART" id="SM00448">
    <property type="entry name" value="REC"/>
    <property type="match status" value="1"/>
</dbReference>
<dbReference type="PANTHER" id="PTHR42872:SF6">
    <property type="entry name" value="PROTEIN-GLUTAMATE METHYLESTERASE_PROTEIN-GLUTAMINE GLUTAMINASE"/>
    <property type="match status" value="1"/>
</dbReference>
<comment type="similarity">
    <text evidence="5">Belongs to the CheB family.</text>
</comment>
<evidence type="ECO:0000256" key="7">
    <source>
        <dbReference type="PROSITE-ProRule" id="PRU00169"/>
    </source>
</evidence>
<gene>
    <name evidence="5" type="primary">cheB</name>
    <name evidence="10" type="ORF">COB67_00875</name>
</gene>
<dbReference type="HAMAP" id="MF_00099">
    <property type="entry name" value="CheB_chemtxs"/>
    <property type="match status" value="1"/>
</dbReference>
<dbReference type="AlphaFoldDB" id="A0A2A4TC73"/>
<comment type="caution">
    <text evidence="10">The sequence shown here is derived from an EMBL/GenBank/DDBJ whole genome shotgun (WGS) entry which is preliminary data.</text>
</comment>
<dbReference type="InterPro" id="IPR008248">
    <property type="entry name" value="CheB-like"/>
</dbReference>
<dbReference type="GO" id="GO:0000156">
    <property type="term" value="F:phosphorelay response regulator activity"/>
    <property type="evidence" value="ECO:0007669"/>
    <property type="project" value="InterPro"/>
</dbReference>
<keyword evidence="2 5" id="KW-0145">Chemotaxis</keyword>
<organism evidence="10 11">
    <name type="scientific">SAR324 cluster bacterium</name>
    <dbReference type="NCBI Taxonomy" id="2024889"/>
    <lineage>
        <taxon>Bacteria</taxon>
        <taxon>Deltaproteobacteria</taxon>
        <taxon>SAR324 cluster</taxon>
    </lineage>
</organism>
<feature type="domain" description="CheB-type methylesterase" evidence="9">
    <location>
        <begin position="160"/>
        <end position="354"/>
    </location>
</feature>
<dbReference type="PANTHER" id="PTHR42872">
    <property type="entry name" value="PROTEIN-GLUTAMATE METHYLESTERASE/PROTEIN-GLUTAMINE GLUTAMINASE"/>
    <property type="match status" value="1"/>
</dbReference>
<dbReference type="InterPro" id="IPR035909">
    <property type="entry name" value="CheB_C"/>
</dbReference>
<comment type="function">
    <text evidence="5">Involved in chemotaxis. Part of a chemotaxis signal transduction system that modulates chemotaxis in response to various stimuli. Catalyzes the demethylation of specific methylglutamate residues introduced into the chemoreceptors (methyl-accepting chemotaxis proteins or MCP) by CheR. Also mediates the irreversible deamidation of specific glutamine residues to glutamic acid.</text>
</comment>
<dbReference type="SUPFAM" id="SSF52172">
    <property type="entry name" value="CheY-like"/>
    <property type="match status" value="1"/>
</dbReference>
<keyword evidence="3 5" id="KW-0378">Hydrolase</keyword>